<protein>
    <submittedName>
        <fullName evidence="1">Uncharacterized protein</fullName>
    </submittedName>
</protein>
<proteinExistence type="predicted"/>
<name>A0A0B0P417_GOSAR</name>
<reference evidence="2" key="1">
    <citation type="submission" date="2014-09" db="EMBL/GenBank/DDBJ databases">
        <authorList>
            <person name="Mudge J."/>
            <person name="Ramaraj T."/>
            <person name="Lindquist I.E."/>
            <person name="Bharti A.K."/>
            <person name="Sundararajan A."/>
            <person name="Cameron C.T."/>
            <person name="Woodward J.E."/>
            <person name="May G.D."/>
            <person name="Brubaker C."/>
            <person name="Broadhvest J."/>
            <person name="Wilkins T.A."/>
        </authorList>
    </citation>
    <scope>NUCLEOTIDE SEQUENCE</scope>
    <source>
        <strain evidence="2">cv. AKA8401</strain>
    </source>
</reference>
<evidence type="ECO:0000313" key="2">
    <source>
        <dbReference type="Proteomes" id="UP000032142"/>
    </source>
</evidence>
<dbReference type="Proteomes" id="UP000032142">
    <property type="component" value="Unassembled WGS sequence"/>
</dbReference>
<sequence length="80" mass="9129">MKAFIACSCMARFKLPSSSMHGRMYVGEQMTSLAVYLGKRHFLNVSFIPWPNLDKLLSSQDFTFIQDTLLTHKAVQWGSL</sequence>
<organism evidence="1 2">
    <name type="scientific">Gossypium arboreum</name>
    <name type="common">Tree cotton</name>
    <name type="synonym">Gossypium nanking</name>
    <dbReference type="NCBI Taxonomy" id="29729"/>
    <lineage>
        <taxon>Eukaryota</taxon>
        <taxon>Viridiplantae</taxon>
        <taxon>Streptophyta</taxon>
        <taxon>Embryophyta</taxon>
        <taxon>Tracheophyta</taxon>
        <taxon>Spermatophyta</taxon>
        <taxon>Magnoliopsida</taxon>
        <taxon>eudicotyledons</taxon>
        <taxon>Gunneridae</taxon>
        <taxon>Pentapetalae</taxon>
        <taxon>rosids</taxon>
        <taxon>malvids</taxon>
        <taxon>Malvales</taxon>
        <taxon>Malvaceae</taxon>
        <taxon>Malvoideae</taxon>
        <taxon>Gossypium</taxon>
    </lineage>
</organism>
<keyword evidence="2" id="KW-1185">Reference proteome</keyword>
<evidence type="ECO:0000313" key="1">
    <source>
        <dbReference type="EMBL" id="KHG21478.1"/>
    </source>
</evidence>
<gene>
    <name evidence="1" type="ORF">F383_27098</name>
</gene>
<accession>A0A0B0P417</accession>
<dbReference type="AlphaFoldDB" id="A0A0B0P417"/>
<dbReference type="EMBL" id="KN418706">
    <property type="protein sequence ID" value="KHG21478.1"/>
    <property type="molecule type" value="Genomic_DNA"/>
</dbReference>